<dbReference type="InterPro" id="IPR015883">
    <property type="entry name" value="Glyco_hydro_20_cat"/>
</dbReference>
<dbReference type="CDD" id="cd06562">
    <property type="entry name" value="GH20_HexA_HexB-like"/>
    <property type="match status" value="1"/>
</dbReference>
<dbReference type="Pfam" id="PF14845">
    <property type="entry name" value="Glycohydro_20b2"/>
    <property type="match status" value="1"/>
</dbReference>
<dbReference type="GO" id="GO:0016020">
    <property type="term" value="C:membrane"/>
    <property type="evidence" value="ECO:0007669"/>
    <property type="project" value="TreeGrafter"/>
</dbReference>
<evidence type="ECO:0000256" key="5">
    <source>
        <dbReference type="ARBA" id="ARBA00023180"/>
    </source>
</evidence>
<feature type="disulfide bond" evidence="9">
    <location>
        <begin position="547"/>
        <end position="565"/>
    </location>
</feature>
<evidence type="ECO:0000313" key="14">
    <source>
        <dbReference type="EMBL" id="KZS16343.1"/>
    </source>
</evidence>
<keyword evidence="4 7" id="KW-0378">Hydrolase</keyword>
<organism evidence="13">
    <name type="scientific">Daphnia magna</name>
    <dbReference type="NCBI Taxonomy" id="35525"/>
    <lineage>
        <taxon>Eukaryota</taxon>
        <taxon>Metazoa</taxon>
        <taxon>Ecdysozoa</taxon>
        <taxon>Arthropoda</taxon>
        <taxon>Crustacea</taxon>
        <taxon>Branchiopoda</taxon>
        <taxon>Diplostraca</taxon>
        <taxon>Cladocera</taxon>
        <taxon>Anomopoda</taxon>
        <taxon>Daphniidae</taxon>
        <taxon>Daphnia</taxon>
    </lineage>
</organism>
<dbReference type="GO" id="GO:0030203">
    <property type="term" value="P:glycosaminoglycan metabolic process"/>
    <property type="evidence" value="ECO:0007669"/>
    <property type="project" value="TreeGrafter"/>
</dbReference>
<dbReference type="AlphaFoldDB" id="A0A0N8EDP2"/>
<feature type="signal peptide" evidence="10">
    <location>
        <begin position="1"/>
        <end position="20"/>
    </location>
</feature>
<evidence type="ECO:0000259" key="11">
    <source>
        <dbReference type="Pfam" id="PF00728"/>
    </source>
</evidence>
<dbReference type="GO" id="GO:0004563">
    <property type="term" value="F:beta-N-acetylhexosaminidase activity"/>
    <property type="evidence" value="ECO:0007669"/>
    <property type="project" value="UniProtKB-EC"/>
</dbReference>
<dbReference type="EMBL" id="LRGB01000725">
    <property type="protein sequence ID" value="KZS16343.1"/>
    <property type="molecule type" value="Genomic_DNA"/>
</dbReference>
<evidence type="ECO:0000256" key="1">
    <source>
        <dbReference type="ARBA" id="ARBA00001231"/>
    </source>
</evidence>
<comment type="similarity">
    <text evidence="2 7">Belongs to the glycosyl hydrolase 20 family.</text>
</comment>
<dbReference type="InterPro" id="IPR029018">
    <property type="entry name" value="Hex-like_dom2"/>
</dbReference>
<evidence type="ECO:0000256" key="9">
    <source>
        <dbReference type="PIRSR" id="PIRSR001093-2"/>
    </source>
</evidence>
<name>A0A0N8EDP2_9CRUS</name>
<keyword evidence="9" id="KW-1015">Disulfide bond</keyword>
<evidence type="ECO:0000259" key="12">
    <source>
        <dbReference type="Pfam" id="PF14845"/>
    </source>
</evidence>
<protein>
    <recommendedName>
        <fullName evidence="7">Beta-hexosaminidase</fullName>
        <ecNumber evidence="7">3.2.1.52</ecNumber>
    </recommendedName>
</protein>
<dbReference type="Proteomes" id="UP000076858">
    <property type="component" value="Unassembled WGS sequence"/>
</dbReference>
<dbReference type="GO" id="GO:0006689">
    <property type="term" value="P:ganglioside catabolic process"/>
    <property type="evidence" value="ECO:0007669"/>
    <property type="project" value="TreeGrafter"/>
</dbReference>
<feature type="active site" description="Proton donor" evidence="8">
    <location>
        <position position="364"/>
    </location>
</feature>
<dbReference type="Gene3D" id="3.30.379.10">
    <property type="entry name" value="Chitobiase/beta-hexosaminidase domain 2-like"/>
    <property type="match status" value="1"/>
</dbReference>
<feature type="domain" description="Glycoside hydrolase family 20 catalytic" evidence="11">
    <location>
        <begin position="207"/>
        <end position="529"/>
    </location>
</feature>
<dbReference type="Gene3D" id="3.20.20.80">
    <property type="entry name" value="Glycosidases"/>
    <property type="match status" value="1"/>
</dbReference>
<feature type="disulfide bond" evidence="9">
    <location>
        <begin position="317"/>
        <end position="369"/>
    </location>
</feature>
<keyword evidence="3 10" id="KW-0732">Signal</keyword>
<evidence type="ECO:0000256" key="8">
    <source>
        <dbReference type="PIRSR" id="PIRSR001093-1"/>
    </source>
</evidence>
<evidence type="ECO:0000256" key="4">
    <source>
        <dbReference type="ARBA" id="ARBA00022801"/>
    </source>
</evidence>
<keyword evidence="15" id="KW-1185">Reference proteome</keyword>
<dbReference type="SUPFAM" id="SSF51445">
    <property type="entry name" value="(Trans)glycosidases"/>
    <property type="match status" value="1"/>
</dbReference>
<dbReference type="OrthoDB" id="428480at2759"/>
<dbReference type="EMBL" id="GDIQ01036932">
    <property type="protein sequence ID" value="JAN57805.1"/>
    <property type="molecule type" value="Transcribed_RNA"/>
</dbReference>
<keyword evidence="5" id="KW-0325">Glycoprotein</keyword>
<reference evidence="13" key="1">
    <citation type="submission" date="2015-10" db="EMBL/GenBank/DDBJ databases">
        <title>EvidentialGene: Evidence-directed Construction of Complete mRNA Transcriptomes without Genomes.</title>
        <authorList>
            <person name="Gilbert D.G."/>
        </authorList>
    </citation>
    <scope>NUCLEOTIDE SEQUENCE</scope>
</reference>
<dbReference type="GO" id="GO:0005975">
    <property type="term" value="P:carbohydrate metabolic process"/>
    <property type="evidence" value="ECO:0007669"/>
    <property type="project" value="InterPro"/>
</dbReference>
<feature type="chain" id="PRO_5013460563" description="Beta-hexosaminidase" evidence="10">
    <location>
        <begin position="21"/>
        <end position="569"/>
    </location>
</feature>
<dbReference type="FunFam" id="3.20.20.80:FF:000063">
    <property type="entry name" value="Beta-hexosaminidase"/>
    <property type="match status" value="1"/>
</dbReference>
<evidence type="ECO:0000313" key="15">
    <source>
        <dbReference type="Proteomes" id="UP000076858"/>
    </source>
</evidence>
<dbReference type="InterPro" id="IPR029019">
    <property type="entry name" value="HEX_eukaryotic_N"/>
</dbReference>
<dbReference type="PIRSF" id="PIRSF001093">
    <property type="entry name" value="B-hxosamndse_ab_euk"/>
    <property type="match status" value="1"/>
</dbReference>
<dbReference type="GO" id="GO:0005764">
    <property type="term" value="C:lysosome"/>
    <property type="evidence" value="ECO:0007669"/>
    <property type="project" value="TreeGrafter"/>
</dbReference>
<keyword evidence="6 7" id="KW-0326">Glycosidase</keyword>
<dbReference type="Pfam" id="PF00728">
    <property type="entry name" value="Glyco_hydro_20"/>
    <property type="match status" value="1"/>
</dbReference>
<gene>
    <name evidence="14" type="ORF">APZ42_017965</name>
</gene>
<feature type="domain" description="Beta-hexosaminidase eukaryotic type N-terminal" evidence="12">
    <location>
        <begin position="50"/>
        <end position="184"/>
    </location>
</feature>
<evidence type="ECO:0000313" key="13">
    <source>
        <dbReference type="EMBL" id="JAN57805.1"/>
    </source>
</evidence>
<evidence type="ECO:0000256" key="3">
    <source>
        <dbReference type="ARBA" id="ARBA00022729"/>
    </source>
</evidence>
<dbReference type="InterPro" id="IPR017853">
    <property type="entry name" value="GH"/>
</dbReference>
<comment type="catalytic activity">
    <reaction evidence="1 7">
        <text>Hydrolysis of terminal non-reducing N-acetyl-D-hexosamine residues in N-acetyl-beta-D-hexosaminides.</text>
        <dbReference type="EC" id="3.2.1.52"/>
    </reaction>
</comment>
<dbReference type="STRING" id="35525.A0A0N8EDP2"/>
<reference evidence="14 15" key="2">
    <citation type="submission" date="2016-03" db="EMBL/GenBank/DDBJ databases">
        <title>EvidentialGene: Evidence-directed Construction of Genes on Genomes.</title>
        <authorList>
            <person name="Gilbert D.G."/>
            <person name="Choi J.-H."/>
            <person name="Mockaitis K."/>
            <person name="Colbourne J."/>
            <person name="Pfrender M."/>
        </authorList>
    </citation>
    <scope>NUCLEOTIDE SEQUENCE [LARGE SCALE GENOMIC DNA]</scope>
    <source>
        <strain evidence="14 15">Xinb3</strain>
        <tissue evidence="14">Complete organism</tissue>
    </source>
</reference>
<accession>A0A0N8EDP2</accession>
<evidence type="ECO:0000256" key="2">
    <source>
        <dbReference type="ARBA" id="ARBA00006285"/>
    </source>
</evidence>
<feature type="disulfide bond" evidence="9">
    <location>
        <begin position="80"/>
        <end position="139"/>
    </location>
</feature>
<dbReference type="SUPFAM" id="SSF55545">
    <property type="entry name" value="beta-N-acetylhexosaminidase-like domain"/>
    <property type="match status" value="1"/>
</dbReference>
<dbReference type="EC" id="3.2.1.52" evidence="7"/>
<sequence length="569" mass="65788">MAIKSVSFLLLLLDFSLGLAEPDFQKANLRFPFDLPKGNGAWIRPTVGQIWPKPQLEQSTDNFMVLRPSDFHFQITGNTCDILEEAIHRYYDLIFFPPRGSGTSKRFQKLSNKYSMTWEKNENFRGYLDTVVLHVMQPCEKLPSLSMDEHYEIKIDATDRPREGIILGQSVWGILRGLESFSQLVYSSQNGIAFQINSTMIMDFPRFPHRGLLLDSSRHFLPLPVIKDNLDLMAQNKLNVFHWHITDDPAFPYESRKFPSLSQLGSFNPYSHVYSPSDVEYVIQYARMRGIRVIPEFDTPGHTQSWGPGSPGLLTPCYKKDGTKDNFFGPINPVPAKNYKFLREFFAEIFQVFPDAYVHLGGDEVDFSCWASNPEIISFMKQQRWEQDFARLEQFYMQRLINVTQDVTKGEMRYLVWQEVIDNNVVLPSSTVIHVWKDGNNFHDELARVTKFGYRTVLSSPWYLNYINYGVDWDRYYLAEPLSFNGTESQKRLVIGGEACMWGEFIDAVSVTSITWPRASAVAERLWSSASTNDPRLAAPRLEEHRCRLLRRGFNVNPINGVSYCDIEW</sequence>
<dbReference type="InterPro" id="IPR025705">
    <property type="entry name" value="Beta_hexosaminidase_sua/sub"/>
</dbReference>
<proteinExistence type="inferred from homology"/>
<evidence type="ECO:0000256" key="6">
    <source>
        <dbReference type="ARBA" id="ARBA00023295"/>
    </source>
</evidence>
<evidence type="ECO:0000256" key="7">
    <source>
        <dbReference type="PIRNR" id="PIRNR001093"/>
    </source>
</evidence>
<evidence type="ECO:0000256" key="10">
    <source>
        <dbReference type="SAM" id="SignalP"/>
    </source>
</evidence>
<dbReference type="PANTHER" id="PTHR22600:SF21">
    <property type="entry name" value="BETA-HEXOSAMINIDASE A"/>
    <property type="match status" value="1"/>
</dbReference>
<dbReference type="PANTHER" id="PTHR22600">
    <property type="entry name" value="BETA-HEXOSAMINIDASE"/>
    <property type="match status" value="1"/>
</dbReference>
<dbReference type="PRINTS" id="PR00738">
    <property type="entry name" value="GLHYDRLASE20"/>
</dbReference>